<proteinExistence type="predicted"/>
<gene>
    <name evidence="3" type="ORF">ENS29_00025</name>
</gene>
<dbReference type="Gene3D" id="3.60.15.10">
    <property type="entry name" value="Ribonuclease Z/Hydroxyacylglutathione hydrolase-like"/>
    <property type="match status" value="1"/>
</dbReference>
<dbReference type="InterPro" id="IPR050855">
    <property type="entry name" value="NDM-1-like"/>
</dbReference>
<dbReference type="GO" id="GO:0016787">
    <property type="term" value="F:hydrolase activity"/>
    <property type="evidence" value="ECO:0007669"/>
    <property type="project" value="UniProtKB-KW"/>
</dbReference>
<dbReference type="PANTHER" id="PTHR42951">
    <property type="entry name" value="METALLO-BETA-LACTAMASE DOMAIN-CONTAINING"/>
    <property type="match status" value="1"/>
</dbReference>
<feature type="region of interest" description="Disordered" evidence="1">
    <location>
        <begin position="1"/>
        <end position="24"/>
    </location>
</feature>
<dbReference type="InterPro" id="IPR001279">
    <property type="entry name" value="Metallo-B-lactamas"/>
</dbReference>
<comment type="caution">
    <text evidence="3">The sequence shown here is derived from an EMBL/GenBank/DDBJ whole genome shotgun (WGS) entry which is preliminary data.</text>
</comment>
<name>A0A7C4MNJ4_9BACT</name>
<evidence type="ECO:0000256" key="1">
    <source>
        <dbReference type="SAM" id="MobiDB-lite"/>
    </source>
</evidence>
<dbReference type="AlphaFoldDB" id="A0A7C4MNJ4"/>
<keyword evidence="3" id="KW-0378">Hydrolase</keyword>
<accession>A0A7C4MNJ4</accession>
<feature type="domain" description="Metallo-beta-lactamase" evidence="2">
    <location>
        <begin position="59"/>
        <end position="269"/>
    </location>
</feature>
<sequence>MIPGRKPNALKTRPIGRRNGFLKRPPASIRTRGQPEISMIEETLQLEPEIRLHRFAGVVSNVYFVENRKTDSTLVIDCGMPSDAPMLMEVLVRMPRPEAVICTHFHIDHIGAWRTLSKRWPNLDLFFSEAAKLYITGERRLPIPSPADVRNVLLPCMAAFGYRPKLKDIVLGRLYGTPFHAGFWRGPIRYLPENRPSIEAIDVLETPGHTPDSISIFHPKSGALICGDTFLWLNGALQENPFVTDTAAQRQTITFLRQLGDEVVLCPGHGPTLPLSQAIVRT</sequence>
<protein>
    <submittedName>
        <fullName evidence="3">MBL fold metallo-hydrolase</fullName>
    </submittedName>
</protein>
<dbReference type="InterPro" id="IPR036866">
    <property type="entry name" value="RibonucZ/Hydroxyglut_hydro"/>
</dbReference>
<dbReference type="Pfam" id="PF00753">
    <property type="entry name" value="Lactamase_B"/>
    <property type="match status" value="1"/>
</dbReference>
<dbReference type="PANTHER" id="PTHR42951:SF17">
    <property type="entry name" value="METALLO-BETA-LACTAMASE DOMAIN-CONTAINING PROTEIN"/>
    <property type="match status" value="1"/>
</dbReference>
<organism evidence="3">
    <name type="scientific">Desulfatirhabdium butyrativorans</name>
    <dbReference type="NCBI Taxonomy" id="340467"/>
    <lineage>
        <taxon>Bacteria</taxon>
        <taxon>Pseudomonadati</taxon>
        <taxon>Thermodesulfobacteriota</taxon>
        <taxon>Desulfobacteria</taxon>
        <taxon>Desulfobacterales</taxon>
        <taxon>Desulfatirhabdiaceae</taxon>
        <taxon>Desulfatirhabdium</taxon>
    </lineage>
</organism>
<reference evidence="3" key="1">
    <citation type="journal article" date="2020" name="mSystems">
        <title>Genome- and Community-Level Interaction Insights into Carbon Utilization and Element Cycling Functions of Hydrothermarchaeota in Hydrothermal Sediment.</title>
        <authorList>
            <person name="Zhou Z."/>
            <person name="Liu Y."/>
            <person name="Xu W."/>
            <person name="Pan J."/>
            <person name="Luo Z.H."/>
            <person name="Li M."/>
        </authorList>
    </citation>
    <scope>NUCLEOTIDE SEQUENCE [LARGE SCALE GENOMIC DNA]</scope>
    <source>
        <strain evidence="3">SpSt-477</strain>
    </source>
</reference>
<dbReference type="SUPFAM" id="SSF56281">
    <property type="entry name" value="Metallo-hydrolase/oxidoreductase"/>
    <property type="match status" value="1"/>
</dbReference>
<evidence type="ECO:0000259" key="2">
    <source>
        <dbReference type="SMART" id="SM00849"/>
    </source>
</evidence>
<evidence type="ECO:0000313" key="3">
    <source>
        <dbReference type="EMBL" id="HGU31225.1"/>
    </source>
</evidence>
<dbReference type="EMBL" id="DSUH01000001">
    <property type="protein sequence ID" value="HGU31225.1"/>
    <property type="molecule type" value="Genomic_DNA"/>
</dbReference>
<dbReference type="SMART" id="SM00849">
    <property type="entry name" value="Lactamase_B"/>
    <property type="match status" value="1"/>
</dbReference>